<dbReference type="STRING" id="531814.SAMN04487944_10220"/>
<dbReference type="Proteomes" id="UP000199687">
    <property type="component" value="Unassembled WGS sequence"/>
</dbReference>
<gene>
    <name evidence="1" type="ORF">SAMN04487944_10220</name>
</gene>
<protein>
    <submittedName>
        <fullName evidence="1">Uncharacterized protein</fullName>
    </submittedName>
</protein>
<sequence>MGPSTRIQSLLKSPKNRNLLDGKSSGLASEEKAEILFGWAVDIKNGPMVWYVIIHLIKIGGKKGE</sequence>
<proteinExistence type="predicted"/>
<name>A0A1H9ML83_9BACI</name>
<organism evidence="1 2">
    <name type="scientific">Gracilibacillus ureilyticus</name>
    <dbReference type="NCBI Taxonomy" id="531814"/>
    <lineage>
        <taxon>Bacteria</taxon>
        <taxon>Bacillati</taxon>
        <taxon>Bacillota</taxon>
        <taxon>Bacilli</taxon>
        <taxon>Bacillales</taxon>
        <taxon>Bacillaceae</taxon>
        <taxon>Gracilibacillus</taxon>
    </lineage>
</organism>
<reference evidence="1 2" key="1">
    <citation type="submission" date="2016-10" db="EMBL/GenBank/DDBJ databases">
        <authorList>
            <person name="de Groot N.N."/>
        </authorList>
    </citation>
    <scope>NUCLEOTIDE SEQUENCE [LARGE SCALE GENOMIC DNA]</scope>
    <source>
        <strain evidence="1 2">CGMCC 1.7727</strain>
    </source>
</reference>
<evidence type="ECO:0000313" key="1">
    <source>
        <dbReference type="EMBL" id="SER23913.1"/>
    </source>
</evidence>
<dbReference type="EMBL" id="FOGL01000002">
    <property type="protein sequence ID" value="SER23913.1"/>
    <property type="molecule type" value="Genomic_DNA"/>
</dbReference>
<evidence type="ECO:0000313" key="2">
    <source>
        <dbReference type="Proteomes" id="UP000199687"/>
    </source>
</evidence>
<dbReference type="AlphaFoldDB" id="A0A1H9ML83"/>
<accession>A0A1H9ML83</accession>
<keyword evidence="2" id="KW-1185">Reference proteome</keyword>